<evidence type="ECO:0000313" key="2">
    <source>
        <dbReference type="Proteomes" id="UP000284706"/>
    </source>
</evidence>
<keyword evidence="2" id="KW-1185">Reference proteome</keyword>
<dbReference type="InParanoid" id="A0A409XZC6"/>
<gene>
    <name evidence="1" type="ORF">CVT26_004740</name>
</gene>
<comment type="caution">
    <text evidence="1">The sequence shown here is derived from an EMBL/GenBank/DDBJ whole genome shotgun (WGS) entry which is preliminary data.</text>
</comment>
<accession>A0A409XZC6</accession>
<reference evidence="1 2" key="1">
    <citation type="journal article" date="2018" name="Evol. Lett.">
        <title>Horizontal gene cluster transfer increased hallucinogenic mushroom diversity.</title>
        <authorList>
            <person name="Reynolds H.T."/>
            <person name="Vijayakumar V."/>
            <person name="Gluck-Thaler E."/>
            <person name="Korotkin H.B."/>
            <person name="Matheny P.B."/>
            <person name="Slot J.C."/>
        </authorList>
    </citation>
    <scope>NUCLEOTIDE SEQUENCE [LARGE SCALE GENOMIC DNA]</scope>
    <source>
        <strain evidence="1 2">SRW20</strain>
    </source>
</reference>
<organism evidence="1 2">
    <name type="scientific">Gymnopilus dilepis</name>
    <dbReference type="NCBI Taxonomy" id="231916"/>
    <lineage>
        <taxon>Eukaryota</taxon>
        <taxon>Fungi</taxon>
        <taxon>Dikarya</taxon>
        <taxon>Basidiomycota</taxon>
        <taxon>Agaricomycotina</taxon>
        <taxon>Agaricomycetes</taxon>
        <taxon>Agaricomycetidae</taxon>
        <taxon>Agaricales</taxon>
        <taxon>Agaricineae</taxon>
        <taxon>Hymenogastraceae</taxon>
        <taxon>Gymnopilus</taxon>
    </lineage>
</organism>
<feature type="non-terminal residue" evidence="1">
    <location>
        <position position="1"/>
    </location>
</feature>
<evidence type="ECO:0000313" key="1">
    <source>
        <dbReference type="EMBL" id="PPQ96106.1"/>
    </source>
</evidence>
<proteinExistence type="predicted"/>
<name>A0A409XZC6_9AGAR</name>
<protein>
    <submittedName>
        <fullName evidence="1">Uncharacterized protein</fullName>
    </submittedName>
</protein>
<dbReference type="OrthoDB" id="5424209at2759"/>
<dbReference type="EMBL" id="NHYE01001395">
    <property type="protein sequence ID" value="PPQ96106.1"/>
    <property type="molecule type" value="Genomic_DNA"/>
</dbReference>
<dbReference type="AlphaFoldDB" id="A0A409XZC6"/>
<dbReference type="Proteomes" id="UP000284706">
    <property type="component" value="Unassembled WGS sequence"/>
</dbReference>
<sequence length="612" mass="66903">PISSGTKPSAKSPVTSKYRCFCLTTFPSSTELVPSSPVSLPLTVQINVEKAFLQECVGVSKTAAGAAFIPKADLFTQEEMSRLTDFYPYAFTDFFGSGTPCVYKTGPAWPIAGGPESQKIVRAARPIYNHPIAPAWLETAWAIVAQLDVLQVNWNTVNPLAYANAGEAALICDFVITIGVQPRSLAYAAAVAAAQAVDEILGAAGFPEIQVAFIESVYRRHMSGPKLMSFNPILASEGLPALRKPFTPTLSPSIAPLKSPHYEGTGGLFFRLSTEEGDNRVALLTCAHVAHPPPLFENKVYTRRNDSQAREEIVLLGTGSYDAAVAAIMKFIGDQTIAITSWEAARGRLPAPMDGEPRGVTSKRKELTDLIDAASNKIEEANQLHTDVTKHFTTTASRVMGFVLHCAKIEVGEDRFMYDWSLIQMDEDKIEWDEFKGNKLFVGGNKTDVDWVNYMFPQVNDRRGFHMPEDMLLPLKDVVPEAEFRNPQNFDIHNVRTLLAVKNGRSTGTTFGRVNGLESITRHYPEHGIAQKALEFIVCGYDTVTAKNDKFSDDGDSGSVVVGRDGRIIAQITGGGGPTDETDKTYVTPFYALQGAIKKEYPNCYLVPATVV</sequence>